<dbReference type="Proteomes" id="UP000003922">
    <property type="component" value="Unassembled WGS sequence"/>
</dbReference>
<comment type="caution">
    <text evidence="4">The sequence shown here is derived from an EMBL/GenBank/DDBJ whole genome shotgun (WGS) entry which is preliminary data.</text>
</comment>
<evidence type="ECO:0000259" key="3">
    <source>
        <dbReference type="Pfam" id="PF19289"/>
    </source>
</evidence>
<dbReference type="PANTHER" id="PTHR43421">
    <property type="entry name" value="METALLOPROTEASE PMBA"/>
    <property type="match status" value="1"/>
</dbReference>
<dbReference type="SUPFAM" id="SSF111283">
    <property type="entry name" value="Putative modulator of DNA gyrase, PmbA/TldD"/>
    <property type="match status" value="1"/>
</dbReference>
<name>Q4BWQ7_CROWT</name>
<dbReference type="InterPro" id="IPR035068">
    <property type="entry name" value="TldD/PmbA_N"/>
</dbReference>
<evidence type="ECO:0000256" key="1">
    <source>
        <dbReference type="ARBA" id="ARBA00005836"/>
    </source>
</evidence>
<dbReference type="KEGG" id="cwa:CwatDRAFT_0846"/>
<dbReference type="PANTHER" id="PTHR43421:SF1">
    <property type="entry name" value="METALLOPROTEASE PMBA"/>
    <property type="match status" value="1"/>
</dbReference>
<dbReference type="InterPro" id="IPR045569">
    <property type="entry name" value="Metalloprtase-TldD/E_C"/>
</dbReference>
<feature type="domain" description="Metalloprotease TldD/E C-terminal" evidence="3">
    <location>
        <begin position="224"/>
        <end position="438"/>
    </location>
</feature>
<dbReference type="Pfam" id="PF19289">
    <property type="entry name" value="PmbA_TldD_3rd"/>
    <property type="match status" value="1"/>
</dbReference>
<sequence>MDNDLPIYPLIKIMTLDPQQLIDLALKAGASHAEVYQCSSHSRPVFFEANRLKQLESSQSQGTALRLWKEGAPGLAVAYGEVDSTTLVERAIALSALNEPETIELNQPRQHIQPTVGEGIAVETLIDMGKEAIAQLRENYPEVLCSGEFASQEDFSCLVNSLGLHCQSSEVSTDFYLGVEWVRGEDFLAIYEGEHSRQELAVEKAVEGILQRLAWAKTTVSPKTGRMPVLFTPNGATLLWETVVDALNSKMVLEKASPWSEKLGEKIVSEQLNLSQQPNFEPYSCPFDDEGTITQPLSLIREGRLRQFYSDRTRARLLGTESTGNGFRPSLGSYPSPGLVNLIVEGGDSDFEQLVKQLDKGIIVEQILGGGADISGDFSINIDLGYAVENGVITGRVKDTMVSGNVYQVLQEIIALGNDSRWIDSCFTPSLLVEGLSINN</sequence>
<dbReference type="EMBL" id="AADV02000154">
    <property type="protein sequence ID" value="EAM48339.1"/>
    <property type="molecule type" value="Genomic_DNA"/>
</dbReference>
<comment type="similarity">
    <text evidence="1">Belongs to the peptidase U62 family.</text>
</comment>
<accession>Q4BWQ7</accession>
<reference evidence="4" key="1">
    <citation type="submission" date="2004-02" db="EMBL/GenBank/DDBJ databases">
        <authorList>
            <consortium name="DOE Joint Genome Institute"/>
        </authorList>
    </citation>
    <scope>NUCLEOTIDE SEQUENCE [LARGE SCALE GENOMIC DNA]</scope>
    <source>
        <strain evidence="4">WH 8501</strain>
    </source>
</reference>
<gene>
    <name evidence="4" type="ORF">CwatDRAFT_0846</name>
</gene>
<evidence type="ECO:0000259" key="2">
    <source>
        <dbReference type="Pfam" id="PF01523"/>
    </source>
</evidence>
<dbReference type="GO" id="GO:0008237">
    <property type="term" value="F:metallopeptidase activity"/>
    <property type="evidence" value="ECO:0007669"/>
    <property type="project" value="InterPro"/>
</dbReference>
<dbReference type="InterPro" id="IPR002510">
    <property type="entry name" value="Metalloprtase-TldD/E_N"/>
</dbReference>
<dbReference type="Pfam" id="PF01523">
    <property type="entry name" value="PmbA_TldD_1st"/>
    <property type="match status" value="1"/>
</dbReference>
<dbReference type="GO" id="GO:0005829">
    <property type="term" value="C:cytosol"/>
    <property type="evidence" value="ECO:0007669"/>
    <property type="project" value="TreeGrafter"/>
</dbReference>
<dbReference type="InterPro" id="IPR036059">
    <property type="entry name" value="TldD/PmbA_sf"/>
</dbReference>
<protein>
    <submittedName>
        <fullName evidence="4">Peptidase U62, modulator of DNA gyrase</fullName>
    </submittedName>
</protein>
<keyword evidence="5" id="KW-1185">Reference proteome</keyword>
<dbReference type="InterPro" id="IPR047657">
    <property type="entry name" value="PmbA"/>
</dbReference>
<evidence type="ECO:0000313" key="5">
    <source>
        <dbReference type="Proteomes" id="UP000003922"/>
    </source>
</evidence>
<reference evidence="4" key="3">
    <citation type="submission" date="2016-12" db="EMBL/GenBank/DDBJ databases">
        <title>Annotation of the draft genome assembly of Crocosphaera watsonii WH 8501.</title>
        <authorList>
            <consortium name="US DOE Joint Genome Institute (JGI-ORNL)"/>
            <person name="Larimer F."/>
            <person name="Land M."/>
        </authorList>
    </citation>
    <scope>NUCLEOTIDE SEQUENCE</scope>
    <source>
        <strain evidence="4">WH 8501</strain>
    </source>
</reference>
<dbReference type="AlphaFoldDB" id="Q4BWQ7"/>
<dbReference type="Gene3D" id="3.30.2290.10">
    <property type="entry name" value="PmbA/TldD superfamily"/>
    <property type="match status" value="1"/>
</dbReference>
<dbReference type="GO" id="GO:0006508">
    <property type="term" value="P:proteolysis"/>
    <property type="evidence" value="ECO:0007669"/>
    <property type="project" value="InterPro"/>
</dbReference>
<evidence type="ECO:0000313" key="4">
    <source>
        <dbReference type="EMBL" id="EAM48339.1"/>
    </source>
</evidence>
<proteinExistence type="inferred from homology"/>
<reference evidence="4" key="2">
    <citation type="submission" date="2005-06" db="EMBL/GenBank/DDBJ databases">
        <title>Sequencing of the draft genome and assembly of Crocosphaera watsonii WH 8501.</title>
        <authorList>
            <consortium name="US DOE Joint Genome Institute (JGI-PGF)"/>
            <person name="Copeland A."/>
            <person name="Lucas S."/>
            <person name="Lapidus A."/>
            <person name="Barry K."/>
            <person name="Detter C."/>
            <person name="Glavina T."/>
            <person name="Hammon N."/>
            <person name="Israni S."/>
            <person name="Pitluck S."/>
            <person name="Richardson P."/>
        </authorList>
    </citation>
    <scope>NUCLEOTIDE SEQUENCE [LARGE SCALE GENOMIC DNA]</scope>
    <source>
        <strain evidence="4">WH 8501</strain>
    </source>
</reference>
<organism evidence="4 5">
    <name type="scientific">Crocosphaera watsonii WH 8501</name>
    <dbReference type="NCBI Taxonomy" id="165597"/>
    <lineage>
        <taxon>Bacteria</taxon>
        <taxon>Bacillati</taxon>
        <taxon>Cyanobacteriota</taxon>
        <taxon>Cyanophyceae</taxon>
        <taxon>Oscillatoriophycideae</taxon>
        <taxon>Chroococcales</taxon>
        <taxon>Aphanothecaceae</taxon>
        <taxon>Crocosphaera</taxon>
    </lineage>
</organism>
<feature type="domain" description="Metalloprotease TldD/E N-terminal" evidence="2">
    <location>
        <begin position="33"/>
        <end position="94"/>
    </location>
</feature>